<gene>
    <name evidence="10" type="ORF">SAMN04487895_109208</name>
</gene>
<dbReference type="PANTHER" id="PTHR30037:SF4">
    <property type="entry name" value="DNA-3-METHYLADENINE GLYCOSYLASE I"/>
    <property type="match status" value="1"/>
</dbReference>
<proteinExistence type="predicted"/>
<dbReference type="GO" id="GO:0008725">
    <property type="term" value="F:DNA-3-methyladenine glycosylase activity"/>
    <property type="evidence" value="ECO:0007669"/>
    <property type="project" value="UniProtKB-EC"/>
</dbReference>
<protein>
    <recommendedName>
        <fullName evidence="8">DNA-3-methyladenine glycosylase I</fullName>
        <ecNumber evidence="8">3.2.2.20</ecNumber>
    </recommendedName>
</protein>
<dbReference type="FunFam" id="1.10.340.30:FF:000009">
    <property type="entry name" value="DNA-3-methyladenine glycosylase I"/>
    <property type="match status" value="1"/>
</dbReference>
<dbReference type="AlphaFoldDB" id="A0A1H8RAP6"/>
<dbReference type="SUPFAM" id="SSF48150">
    <property type="entry name" value="DNA-glycosylase"/>
    <property type="match status" value="1"/>
</dbReference>
<dbReference type="PANTHER" id="PTHR30037">
    <property type="entry name" value="DNA-3-METHYLADENINE GLYCOSYLASE 1"/>
    <property type="match status" value="1"/>
</dbReference>
<comment type="function">
    <text evidence="7">Hydrolysis of the deoxyribose N-glycosidic bond to excise 3-methyladenine from the damaged DNA polymer formed by alkylation lesions.</text>
</comment>
<sequence length="219" mass="24919">MFHRWELTSAELVISLITYGTLLEGMNEMNVTRCGWVNSDPLYIAYHDEEWGKPVYDDLKLFELLMLEGMQAGLSWYTVLKKRENYRVAFDGFDPEKIIRYDDAKIEELMNNAGIIRNRLKIKAIINNARVYGEISRDEGGFGRYLWSFVSGAPVAGDRESLKDVPASTPQSDAMSKALKKKGMKFVGSTICYAFMQASGMVNDHVRDCICWKEGVQEG</sequence>
<comment type="catalytic activity">
    <reaction evidence="6">
        <text>Hydrolysis of alkylated DNA, releasing 3-methyladenine.</text>
        <dbReference type="EC" id="3.2.2.20"/>
    </reaction>
</comment>
<reference evidence="10 11" key="1">
    <citation type="submission" date="2016-10" db="EMBL/GenBank/DDBJ databases">
        <authorList>
            <person name="de Groot N.N."/>
        </authorList>
    </citation>
    <scope>NUCLEOTIDE SEQUENCE [LARGE SCALE GENOMIC DNA]</scope>
    <source>
        <strain evidence="10 11">CGMCC 1.10238</strain>
    </source>
</reference>
<dbReference type="Pfam" id="PF03352">
    <property type="entry name" value="Adenine_glyco"/>
    <property type="match status" value="1"/>
</dbReference>
<feature type="binding site" evidence="9">
    <location>
        <position position="34"/>
    </location>
    <ligand>
        <name>Zn(2+)</name>
        <dbReference type="ChEBI" id="CHEBI:29105"/>
    </ligand>
</feature>
<dbReference type="Proteomes" id="UP000198809">
    <property type="component" value="Unassembled WGS sequence"/>
</dbReference>
<feature type="binding site" evidence="9">
    <location>
        <position position="209"/>
    </location>
    <ligand>
        <name>Zn(2+)</name>
        <dbReference type="ChEBI" id="CHEBI:29105"/>
    </ligand>
</feature>
<keyword evidence="5" id="KW-0234">DNA repair</keyword>
<evidence type="ECO:0000256" key="1">
    <source>
        <dbReference type="ARBA" id="ARBA00022723"/>
    </source>
</evidence>
<dbReference type="InterPro" id="IPR011257">
    <property type="entry name" value="DNA_glycosylase"/>
</dbReference>
<evidence type="ECO:0000256" key="6">
    <source>
        <dbReference type="ARBA" id="ARBA00052558"/>
    </source>
</evidence>
<dbReference type="EC" id="3.2.2.20" evidence="8"/>
<dbReference type="STRING" id="1333845.SAMN04487895_109208"/>
<dbReference type="InterPro" id="IPR052891">
    <property type="entry name" value="DNA-3mA_glycosylase"/>
</dbReference>
<evidence type="ECO:0000256" key="9">
    <source>
        <dbReference type="PIRSR" id="PIRSR604597-1"/>
    </source>
</evidence>
<keyword evidence="4 9" id="KW-0862">Zinc</keyword>
<evidence type="ECO:0000256" key="8">
    <source>
        <dbReference type="ARBA" id="ARBA00066766"/>
    </source>
</evidence>
<dbReference type="InterPro" id="IPR005019">
    <property type="entry name" value="Adenine_glyco"/>
</dbReference>
<feature type="binding site" evidence="9">
    <location>
        <position position="47"/>
    </location>
    <ligand>
        <name>Zn(2+)</name>
        <dbReference type="ChEBI" id="CHEBI:29105"/>
    </ligand>
</feature>
<feature type="binding site" evidence="9">
    <location>
        <position position="205"/>
    </location>
    <ligand>
        <name>Zn(2+)</name>
        <dbReference type="ChEBI" id="CHEBI:29105"/>
    </ligand>
</feature>
<dbReference type="EMBL" id="FODH01000009">
    <property type="protein sequence ID" value="SEO63238.1"/>
    <property type="molecule type" value="Genomic_DNA"/>
</dbReference>
<evidence type="ECO:0000256" key="5">
    <source>
        <dbReference type="ARBA" id="ARBA00023204"/>
    </source>
</evidence>
<name>A0A1H8RAP6_9BACL</name>
<dbReference type="Gene3D" id="1.10.340.30">
    <property type="entry name" value="Hypothetical protein, domain 2"/>
    <property type="match status" value="1"/>
</dbReference>
<dbReference type="GO" id="GO:0046872">
    <property type="term" value="F:metal ion binding"/>
    <property type="evidence" value="ECO:0007669"/>
    <property type="project" value="UniProtKB-KW"/>
</dbReference>
<evidence type="ECO:0000313" key="10">
    <source>
        <dbReference type="EMBL" id="SEO63238.1"/>
    </source>
</evidence>
<evidence type="ECO:0000256" key="2">
    <source>
        <dbReference type="ARBA" id="ARBA00022763"/>
    </source>
</evidence>
<organism evidence="10 11">
    <name type="scientific">Paenibacillus sophorae</name>
    <dbReference type="NCBI Taxonomy" id="1333845"/>
    <lineage>
        <taxon>Bacteria</taxon>
        <taxon>Bacillati</taxon>
        <taxon>Bacillota</taxon>
        <taxon>Bacilli</taxon>
        <taxon>Bacillales</taxon>
        <taxon>Paenibacillaceae</taxon>
        <taxon>Paenibacillus</taxon>
    </lineage>
</organism>
<dbReference type="GO" id="GO:0006284">
    <property type="term" value="P:base-excision repair"/>
    <property type="evidence" value="ECO:0007669"/>
    <property type="project" value="InterPro"/>
</dbReference>
<evidence type="ECO:0000256" key="4">
    <source>
        <dbReference type="ARBA" id="ARBA00022833"/>
    </source>
</evidence>
<dbReference type="InterPro" id="IPR004597">
    <property type="entry name" value="Tag"/>
</dbReference>
<keyword evidence="2" id="KW-0227">DNA damage</keyword>
<evidence type="ECO:0000313" key="11">
    <source>
        <dbReference type="Proteomes" id="UP000198809"/>
    </source>
</evidence>
<evidence type="ECO:0000256" key="7">
    <source>
        <dbReference type="ARBA" id="ARBA00057608"/>
    </source>
</evidence>
<evidence type="ECO:0000256" key="3">
    <source>
        <dbReference type="ARBA" id="ARBA00022801"/>
    </source>
</evidence>
<dbReference type="NCBIfam" id="TIGR00624">
    <property type="entry name" value="tag"/>
    <property type="match status" value="1"/>
</dbReference>
<keyword evidence="1 9" id="KW-0479">Metal-binding</keyword>
<accession>A0A1H8RAP6</accession>
<keyword evidence="3" id="KW-0378">Hydrolase</keyword>